<name>A0A066VSV2_TILAU</name>
<feature type="compositionally biased region" description="Polar residues" evidence="1">
    <location>
        <begin position="696"/>
        <end position="709"/>
    </location>
</feature>
<evidence type="ECO:0000313" key="3">
    <source>
        <dbReference type="EMBL" id="KDN44551.1"/>
    </source>
</evidence>
<organism evidence="3 4">
    <name type="scientific">Tilletiaria anomala (strain ATCC 24038 / CBS 436.72 / UBC 951)</name>
    <dbReference type="NCBI Taxonomy" id="1037660"/>
    <lineage>
        <taxon>Eukaryota</taxon>
        <taxon>Fungi</taxon>
        <taxon>Dikarya</taxon>
        <taxon>Basidiomycota</taxon>
        <taxon>Ustilaginomycotina</taxon>
        <taxon>Exobasidiomycetes</taxon>
        <taxon>Georgefischeriales</taxon>
        <taxon>Tilletiariaceae</taxon>
        <taxon>Tilletiaria</taxon>
    </lineage>
</organism>
<feature type="region of interest" description="Disordered" evidence="1">
    <location>
        <begin position="834"/>
        <end position="859"/>
    </location>
</feature>
<feature type="compositionally biased region" description="Polar residues" evidence="1">
    <location>
        <begin position="958"/>
        <end position="967"/>
    </location>
</feature>
<dbReference type="InterPro" id="IPR000253">
    <property type="entry name" value="FHA_dom"/>
</dbReference>
<evidence type="ECO:0000256" key="1">
    <source>
        <dbReference type="SAM" id="MobiDB-lite"/>
    </source>
</evidence>
<accession>A0A066VSV2</accession>
<dbReference type="InterPro" id="IPR008984">
    <property type="entry name" value="SMAD_FHA_dom_sf"/>
</dbReference>
<sequence>MRREGMPRIGRMHRKVESSLSCLPSDPPPHQAAVTRPSELTHRKAQSSSSSSKNSLANDWTSLDHTIAADIARSHQSIKPQQTSEWRAAYQLSTTPTTHTLPIIFDSLKRSVGLTPSVSFQRVPSASSTTGKAQGVGGSTNTDTATSGSTNTAGTGAGLRRTASGTFKAHLAAASAKLTASKSAPAIATLLASAMTGRQPADATGTDSLDQSCQNGLEHVAEEHTYGILVLEDKKGREKERFPMNRNVISMGRCVAMENDVRFLKSEISRVHCRIIFDDNTGEASIEVLGSNGIDLNGIHEAPSAFPGSNLIPLCEGDLLLIAKRFFRMRYPGGTFAPLPKQPVRADPIIDSPANAGPARKGRSSNVGAGTPARRRVRMSLVAAAEVYSPVPALPTKTGLFAATERLNGAEAEQSIRLISPSASSSKASTPRKSALASPAKRGTLNPGKRASFAANLEMGPTPCGIDVLGLVSPMRVLSAQELGAECYLKNPSLFDGADQGTHDEEDEDVVLLEEVEEESEGEADDDEASVEGGENIVADAEVDIDQQAEAEREAESDNQNMNPNVTEVLAQTPATPLSMPSISPRKSNRKVSLRTEALLRASSAAYRRMSVDPTNVPLPASAPGTPVALAVADQGQALVRDDSDDEEEVDRSLSLITSPSRPINEERQEQQQRDDASANVQATTPAKQRKPLGTSFMTPQPAKTTGFASRSRARMSLGDFRDSPRTAGGAAKGSRSLVTSFSFTCGAQQTLEKATEEEKTVLHQLLTDRLMLLEEEEEAALIEEENKDKQRGQPDAHIDVGEGSIVELTPESAPAPATSDNDAIVVEESKQPVVATSDPATEQLKKRGRISNAQKAKDVTVEVEEFAKPSDVVDGEHVAAPHCLAGETPIQKETTEREDINDMDAASDGRDVMLDPVSLPQEPLAEKPAASTAKRAPARTPRAKKSKATAQHDEQDTAASSTSHPETATEKLAPKKSLRGGRHVVKKTDEAEVPGEVAVDAATANTEGKKTARGRKAAKAAAIVDDDAPGEANEPEGAAGAAQGQGAVPGEQAEVPEAANAVPVQTEAKTRKTRKQPEADAQEAAPKTATRRGRKATKEVEAVAKAEPAAEEQPEQQQEEQVQEVEIAAETAAPKRGRGKAVTSKAKKNAAPLADNSENVVPSSDAAQADNEASSPMAPSKKAPRGAARKPAVRTAAKKAAATITEVVVGGDAKAAKARVTEDAPSSDAVDIENMPMRTRVTRSTRSRRA</sequence>
<feature type="compositionally biased region" description="Low complexity" evidence="1">
    <location>
        <begin position="928"/>
        <end position="941"/>
    </location>
</feature>
<feature type="region of interest" description="Disordered" evidence="1">
    <location>
        <begin position="1"/>
        <end position="57"/>
    </location>
</feature>
<feature type="compositionally biased region" description="Acidic residues" evidence="1">
    <location>
        <begin position="1110"/>
        <end position="1124"/>
    </location>
</feature>
<feature type="region of interest" description="Disordered" evidence="1">
    <location>
        <begin position="342"/>
        <end position="372"/>
    </location>
</feature>
<feature type="compositionally biased region" description="Low complexity" evidence="1">
    <location>
        <begin position="419"/>
        <end position="434"/>
    </location>
</feature>
<protein>
    <recommendedName>
        <fullName evidence="2">FHA domain-containing protein</fullName>
    </recommendedName>
</protein>
<dbReference type="RefSeq" id="XP_013242825.1">
    <property type="nucleotide sequence ID" value="XM_013387371.1"/>
</dbReference>
<feature type="region of interest" description="Disordered" evidence="1">
    <location>
        <begin position="419"/>
        <end position="448"/>
    </location>
</feature>
<feature type="compositionally biased region" description="Low complexity" evidence="1">
    <location>
        <begin position="139"/>
        <end position="154"/>
    </location>
</feature>
<gene>
    <name evidence="3" type="ORF">K437DRAFT_274517</name>
</gene>
<dbReference type="Gene3D" id="2.60.200.20">
    <property type="match status" value="1"/>
</dbReference>
<feature type="compositionally biased region" description="Low complexity" evidence="1">
    <location>
        <begin position="1031"/>
        <end position="1066"/>
    </location>
</feature>
<evidence type="ECO:0000259" key="2">
    <source>
        <dbReference type="PROSITE" id="PS50006"/>
    </source>
</evidence>
<feature type="compositionally biased region" description="Basic residues" evidence="1">
    <location>
        <begin position="1183"/>
        <end position="1193"/>
    </location>
</feature>
<dbReference type="OrthoDB" id="6288785at2759"/>
<feature type="domain" description="FHA" evidence="2">
    <location>
        <begin position="249"/>
        <end position="301"/>
    </location>
</feature>
<reference evidence="3 4" key="1">
    <citation type="submission" date="2014-05" db="EMBL/GenBank/DDBJ databases">
        <title>Draft genome sequence of a rare smut relative, Tilletiaria anomala UBC 951.</title>
        <authorList>
            <consortium name="DOE Joint Genome Institute"/>
            <person name="Toome M."/>
            <person name="Kuo A."/>
            <person name="Henrissat B."/>
            <person name="Lipzen A."/>
            <person name="Tritt A."/>
            <person name="Yoshinaga Y."/>
            <person name="Zane M."/>
            <person name="Barry K."/>
            <person name="Grigoriev I.V."/>
            <person name="Spatafora J.W."/>
            <person name="Aimea M.C."/>
        </authorList>
    </citation>
    <scope>NUCLEOTIDE SEQUENCE [LARGE SCALE GENOMIC DNA]</scope>
    <source>
        <strain evidence="3 4">UBC 951</strain>
    </source>
</reference>
<feature type="region of interest" description="Disordered" evidence="1">
    <location>
        <begin position="639"/>
        <end position="712"/>
    </location>
</feature>
<dbReference type="EMBL" id="JMSN01000050">
    <property type="protein sequence ID" value="KDN44551.1"/>
    <property type="molecule type" value="Genomic_DNA"/>
</dbReference>
<dbReference type="InParanoid" id="A0A066VSV2"/>
<feature type="compositionally biased region" description="Basic residues" evidence="1">
    <location>
        <begin position="1241"/>
        <end position="1251"/>
    </location>
</feature>
<evidence type="ECO:0000313" key="4">
    <source>
        <dbReference type="Proteomes" id="UP000027361"/>
    </source>
</evidence>
<proteinExistence type="predicted"/>
<dbReference type="PROSITE" id="PS50006">
    <property type="entry name" value="FHA_DOMAIN"/>
    <property type="match status" value="1"/>
</dbReference>
<feature type="region of interest" description="Disordered" evidence="1">
    <location>
        <begin position="1213"/>
        <end position="1251"/>
    </location>
</feature>
<dbReference type="GeneID" id="25266543"/>
<feature type="compositionally biased region" description="Polar residues" evidence="1">
    <location>
        <begin position="1157"/>
        <end position="1175"/>
    </location>
</feature>
<dbReference type="AlphaFoldDB" id="A0A066VSV2"/>
<feature type="compositionally biased region" description="Basic residues" evidence="1">
    <location>
        <begin position="975"/>
        <end position="986"/>
    </location>
</feature>
<keyword evidence="4" id="KW-1185">Reference proteome</keyword>
<feature type="region of interest" description="Disordered" evidence="1">
    <location>
        <begin position="882"/>
        <end position="1196"/>
    </location>
</feature>
<dbReference type="HOGENOM" id="CLU_265752_0_0_1"/>
<feature type="region of interest" description="Disordered" evidence="1">
    <location>
        <begin position="121"/>
        <end position="158"/>
    </location>
</feature>
<dbReference type="OMA" id="IHKKRFR"/>
<feature type="compositionally biased region" description="Basic and acidic residues" evidence="1">
    <location>
        <begin position="664"/>
        <end position="677"/>
    </location>
</feature>
<feature type="compositionally biased region" description="Polar residues" evidence="1">
    <location>
        <begin position="121"/>
        <end position="132"/>
    </location>
</feature>
<dbReference type="STRING" id="1037660.A0A066VSV2"/>
<dbReference type="SUPFAM" id="SSF49879">
    <property type="entry name" value="SMAD/FHA domain"/>
    <property type="match status" value="1"/>
</dbReference>
<dbReference type="Proteomes" id="UP000027361">
    <property type="component" value="Unassembled WGS sequence"/>
</dbReference>
<comment type="caution">
    <text evidence="3">The sequence shown here is derived from an EMBL/GenBank/DDBJ whole genome shotgun (WGS) entry which is preliminary data.</text>
</comment>